<evidence type="ECO:0000259" key="7">
    <source>
        <dbReference type="Pfam" id="PF00884"/>
    </source>
</evidence>
<comment type="subcellular location">
    <subcellularLocation>
        <location evidence="1">Cell membrane</location>
        <topology evidence="1">Multi-pass membrane protein</topology>
    </subcellularLocation>
</comment>
<evidence type="ECO:0000256" key="4">
    <source>
        <dbReference type="ARBA" id="ARBA00022989"/>
    </source>
</evidence>
<name>A0ABY5UW51_9BACT</name>
<gene>
    <name evidence="8" type="ORF">NQ491_06480</name>
</gene>
<feature type="transmembrane region" description="Helical" evidence="6">
    <location>
        <begin position="182"/>
        <end position="201"/>
    </location>
</feature>
<evidence type="ECO:0000256" key="6">
    <source>
        <dbReference type="SAM" id="Phobius"/>
    </source>
</evidence>
<dbReference type="Pfam" id="PF00884">
    <property type="entry name" value="Sulfatase"/>
    <property type="match status" value="1"/>
</dbReference>
<dbReference type="EMBL" id="CP102294">
    <property type="protein sequence ID" value="UWN56315.1"/>
    <property type="molecule type" value="Genomic_DNA"/>
</dbReference>
<organism evidence="8 9">
    <name type="scientific">Alistipes ihumii AP11</name>
    <dbReference type="NCBI Taxonomy" id="1211813"/>
    <lineage>
        <taxon>Bacteria</taxon>
        <taxon>Pseudomonadati</taxon>
        <taxon>Bacteroidota</taxon>
        <taxon>Bacteroidia</taxon>
        <taxon>Bacteroidales</taxon>
        <taxon>Rikenellaceae</taxon>
        <taxon>Alistipes</taxon>
    </lineage>
</organism>
<protein>
    <submittedName>
        <fullName evidence="8">Sulfatase-like hydrolase/transferase</fullName>
    </submittedName>
</protein>
<feature type="transmembrane region" description="Helical" evidence="6">
    <location>
        <begin position="24"/>
        <end position="45"/>
    </location>
</feature>
<dbReference type="CDD" id="cd16015">
    <property type="entry name" value="LTA_synthase"/>
    <property type="match status" value="1"/>
</dbReference>
<keyword evidence="5 6" id="KW-0472">Membrane</keyword>
<evidence type="ECO:0000256" key="1">
    <source>
        <dbReference type="ARBA" id="ARBA00004651"/>
    </source>
</evidence>
<evidence type="ECO:0000313" key="8">
    <source>
        <dbReference type="EMBL" id="UWN56315.1"/>
    </source>
</evidence>
<dbReference type="InterPro" id="IPR050448">
    <property type="entry name" value="OpgB/LTA_synthase_biosynth"/>
</dbReference>
<evidence type="ECO:0000256" key="3">
    <source>
        <dbReference type="ARBA" id="ARBA00022692"/>
    </source>
</evidence>
<feature type="transmembrane region" description="Helical" evidence="6">
    <location>
        <begin position="57"/>
        <end position="83"/>
    </location>
</feature>
<dbReference type="PANTHER" id="PTHR47371">
    <property type="entry name" value="LIPOTEICHOIC ACID SYNTHASE"/>
    <property type="match status" value="1"/>
</dbReference>
<keyword evidence="2" id="KW-1003">Cell membrane</keyword>
<dbReference type="InterPro" id="IPR017850">
    <property type="entry name" value="Alkaline_phosphatase_core_sf"/>
</dbReference>
<evidence type="ECO:0000256" key="2">
    <source>
        <dbReference type="ARBA" id="ARBA00022475"/>
    </source>
</evidence>
<dbReference type="PANTHER" id="PTHR47371:SF3">
    <property type="entry name" value="PHOSPHOGLYCEROL TRANSFERASE I"/>
    <property type="match status" value="1"/>
</dbReference>
<dbReference type="Gene3D" id="3.30.1120.80">
    <property type="match status" value="1"/>
</dbReference>
<feature type="domain" description="Sulfatase N-terminal" evidence="7">
    <location>
        <begin position="277"/>
        <end position="556"/>
    </location>
</feature>
<reference evidence="8" key="1">
    <citation type="journal article" date="2022" name="Cell">
        <title>Design, construction, and in vivo augmentation of a complex gut microbiome.</title>
        <authorList>
            <person name="Cheng A.G."/>
            <person name="Ho P.Y."/>
            <person name="Aranda-Diaz A."/>
            <person name="Jain S."/>
            <person name="Yu F.B."/>
            <person name="Meng X."/>
            <person name="Wang M."/>
            <person name="Iakiviak M."/>
            <person name="Nagashima K."/>
            <person name="Zhao A."/>
            <person name="Murugkar P."/>
            <person name="Patil A."/>
            <person name="Atabakhsh K."/>
            <person name="Weakley A."/>
            <person name="Yan J."/>
            <person name="Brumbaugh A.R."/>
            <person name="Higginbottom S."/>
            <person name="Dimas A."/>
            <person name="Shiver A.L."/>
            <person name="Deutschbauer A."/>
            <person name="Neff N."/>
            <person name="Sonnenburg J.L."/>
            <person name="Huang K.C."/>
            <person name="Fischbach M.A."/>
        </authorList>
    </citation>
    <scope>NUCLEOTIDE SEQUENCE</scope>
    <source>
        <strain evidence="8">AP11</strain>
    </source>
</reference>
<evidence type="ECO:0000256" key="5">
    <source>
        <dbReference type="ARBA" id="ARBA00023136"/>
    </source>
</evidence>
<dbReference type="InterPro" id="IPR012160">
    <property type="entry name" value="LtaS-like"/>
</dbReference>
<dbReference type="Gene3D" id="3.40.720.10">
    <property type="entry name" value="Alkaline Phosphatase, subunit A"/>
    <property type="match status" value="1"/>
</dbReference>
<dbReference type="PIRSF" id="PIRSF005091">
    <property type="entry name" value="Mmb_sulf_HI1246"/>
    <property type="match status" value="1"/>
</dbReference>
<accession>A0ABY5UW51</accession>
<keyword evidence="3 6" id="KW-0812">Transmembrane</keyword>
<feature type="transmembrane region" description="Helical" evidence="6">
    <location>
        <begin position="95"/>
        <end position="119"/>
    </location>
</feature>
<evidence type="ECO:0000313" key="9">
    <source>
        <dbReference type="Proteomes" id="UP001059295"/>
    </source>
</evidence>
<dbReference type="SUPFAM" id="SSF53649">
    <property type="entry name" value="Alkaline phosphatase-like"/>
    <property type="match status" value="1"/>
</dbReference>
<feature type="transmembrane region" description="Helical" evidence="6">
    <location>
        <begin position="150"/>
        <end position="170"/>
    </location>
</feature>
<dbReference type="RefSeq" id="WP_019246103.1">
    <property type="nucleotide sequence ID" value="NZ_CAPH01000013.1"/>
</dbReference>
<proteinExistence type="predicted"/>
<dbReference type="Proteomes" id="UP001059295">
    <property type="component" value="Chromosome"/>
</dbReference>
<keyword evidence="4 6" id="KW-1133">Transmembrane helix</keyword>
<keyword evidence="9" id="KW-1185">Reference proteome</keyword>
<sequence length="662" mass="74832">MNRIRETRPAPRYGLLWAFVRRMLLLYAAWAVCRVIFYLMNASIIGPVGLNELPHLLWGSLAFDTASILYVNAPFILLSLLPFRFRERKGYQRMLLWLYSTVNGIALAINLSDGIYFHYARKRFTADELSYLGNNDNTGTVVLKAMAENWYVVLLATALIFGLVRCYRRIRFAPARREGRRYFLVNLGVLAAGVALTLGGIRGGFSRQTRPITLSNATLYTSSDRKANLILSNPFCLLRTLGNRSLSYTRFFDSETLDSLYSPYHDPKPDTTALGPRNIVIFVLESFSSEHSALLNPDLYPDGRGFTPFLDSLMREGYCFPNAFANGHKSIEALPSVLSSIPSYRTPFVLMPQALAETKALPALLADEGYSTSFFNGSGRGSMGFGAYATLAGVQRYYSREDYEKVCGTGDFDGYWGIWDEPFLQYMSRTLSETPEPFFASAFTLTSHHPFVVPERYADTLPKGKTKVHQGVAYTDMALKKFMETSSKKPWFRRTIFVFVADHVSSETFAPKTLTPTGNTRIVCLIYTPDGSVRGRHEGVVQQIDLMPTLLGLLGYDKPYFAFGRDVLHETGRMAMATNSAGDIYQGITDSLVLFFDGERTTSAYLRNDTLQRQDVSDRRTPLLEEAERQLKARLQQYYEHVERRDYLAPEQKTPPTGRAER</sequence>
<dbReference type="InterPro" id="IPR000917">
    <property type="entry name" value="Sulfatase_N"/>
</dbReference>
<dbReference type="GeneID" id="82891364"/>